<evidence type="ECO:0000256" key="2">
    <source>
        <dbReference type="ARBA" id="ARBA00023043"/>
    </source>
</evidence>
<dbReference type="RefSeq" id="WP_025410421.1">
    <property type="nucleotide sequence ID" value="NZ_CP007128.1"/>
</dbReference>
<dbReference type="EMBL" id="CP007128">
    <property type="protein sequence ID" value="AHG88898.1"/>
    <property type="molecule type" value="Genomic_DNA"/>
</dbReference>
<dbReference type="STRING" id="861299.J421_1361"/>
<sequence length="663" mass="72681">MTTLIQPDALKGPEPWPWSPGAGVDVWAMFVACMRGDLDAVRALVARDPSLVRAHYEYRTPLSFAVRENRLEVAAYLLDHGANQILLGDALEMARDRGYTEMAALLERDLARHGADARGEAVAAAIRAYDRAEVRRLLDASPELLHAGDGRGNQPIHWAVMTRQLDLIDELLARGADVDAARTDHARPIQLTNGDYFHRGWRDVPDHVTTTPDDVYRHLVARGATVDIGMAAAKGDLARVRALVDADPKIVSRVDAYWSGYSGAGAPLTNAAAGGHLEIVKLLLAHGADPNLPEEGIAPNGHALYAAVFNGHHEIATLLLEHGANPDAPVESSADAVWIAIRAGDLRMLELLASHGATWEIPFEVREHRTLTYEQIVATGIRRSMSVLAMYDDVDAAAALIDRDPSLADDPDALREAASHAHEAFVRLLLGHRPDLATRVTVSRPRAMAELLFAHGMDPNRPNWLRRRPLHDFADHGDVESAALFLDHGADIHARDAEWRSTPLAWAARSGQARMAELLLRRGARLELPDDPPWATPLAWATRRGHDDVVRLLRDVAAGRPLPARDLAFYEAQARDLVAAYHSADGAPLDTMIDLFQGRRPLLWDRPPLAERTARVRRFVRRRLGDDPAAAPLDTLTLDDARRLVAAVHGFAGWHALAASVSP</sequence>
<keyword evidence="5" id="KW-1185">Reference proteome</keyword>
<protein>
    <submittedName>
        <fullName evidence="4">Ankyrin repeat-containing domain-containing protein</fullName>
    </submittedName>
</protein>
<evidence type="ECO:0000313" key="5">
    <source>
        <dbReference type="Proteomes" id="UP000019151"/>
    </source>
</evidence>
<dbReference type="PANTHER" id="PTHR24198:SF165">
    <property type="entry name" value="ANKYRIN REPEAT-CONTAINING PROTEIN-RELATED"/>
    <property type="match status" value="1"/>
</dbReference>
<dbReference type="InParanoid" id="W0RHL8"/>
<evidence type="ECO:0000256" key="1">
    <source>
        <dbReference type="ARBA" id="ARBA00022737"/>
    </source>
</evidence>
<dbReference type="InterPro" id="IPR002110">
    <property type="entry name" value="Ankyrin_rpt"/>
</dbReference>
<dbReference type="Pfam" id="PF12796">
    <property type="entry name" value="Ank_2"/>
    <property type="match status" value="3"/>
</dbReference>
<dbReference type="eggNOG" id="COG0666">
    <property type="taxonomic scope" value="Bacteria"/>
</dbReference>
<evidence type="ECO:0000256" key="3">
    <source>
        <dbReference type="PROSITE-ProRule" id="PRU00023"/>
    </source>
</evidence>
<dbReference type="SMART" id="SM00248">
    <property type="entry name" value="ANK"/>
    <property type="match status" value="10"/>
</dbReference>
<organism evidence="4 5">
    <name type="scientific">Gemmatirosa kalamazoonensis</name>
    <dbReference type="NCBI Taxonomy" id="861299"/>
    <lineage>
        <taxon>Bacteria</taxon>
        <taxon>Pseudomonadati</taxon>
        <taxon>Gemmatimonadota</taxon>
        <taxon>Gemmatimonadia</taxon>
        <taxon>Gemmatimonadales</taxon>
        <taxon>Gemmatimonadaceae</taxon>
        <taxon>Gemmatirosa</taxon>
    </lineage>
</organism>
<dbReference type="PANTHER" id="PTHR24198">
    <property type="entry name" value="ANKYRIN REPEAT AND PROTEIN KINASE DOMAIN-CONTAINING PROTEIN"/>
    <property type="match status" value="1"/>
</dbReference>
<feature type="repeat" description="ANK" evidence="3">
    <location>
        <begin position="299"/>
        <end position="331"/>
    </location>
</feature>
<dbReference type="PROSITE" id="PS50088">
    <property type="entry name" value="ANK_REPEAT"/>
    <property type="match status" value="6"/>
</dbReference>
<keyword evidence="1" id="KW-0677">Repeat</keyword>
<dbReference type="Pfam" id="PF00023">
    <property type="entry name" value="Ank"/>
    <property type="match status" value="1"/>
</dbReference>
<evidence type="ECO:0000313" key="4">
    <source>
        <dbReference type="EMBL" id="AHG88898.1"/>
    </source>
</evidence>
<proteinExistence type="predicted"/>
<dbReference type="AlphaFoldDB" id="W0RHL8"/>
<feature type="repeat" description="ANK" evidence="3">
    <location>
        <begin position="465"/>
        <end position="497"/>
    </location>
</feature>
<dbReference type="HOGENOM" id="CLU_413748_0_0_0"/>
<dbReference type="Gene3D" id="1.25.40.20">
    <property type="entry name" value="Ankyrin repeat-containing domain"/>
    <property type="match status" value="4"/>
</dbReference>
<dbReference type="OrthoDB" id="127805at2"/>
<reference evidence="4 5" key="1">
    <citation type="journal article" date="2014" name="Genome Announc.">
        <title>Genome Sequence and Methylome of Soil Bacterium Gemmatirosa kalamazoonensis KBS708T, a Member of the Rarely Cultivated Gemmatimonadetes Phylum.</title>
        <authorList>
            <person name="Debruyn J.M."/>
            <person name="Radosevich M."/>
            <person name="Wommack K.E."/>
            <person name="Polson S.W."/>
            <person name="Hauser L.J."/>
            <person name="Fawaz M.N."/>
            <person name="Korlach J."/>
            <person name="Tsai Y.C."/>
        </authorList>
    </citation>
    <scope>NUCLEOTIDE SEQUENCE [LARGE SCALE GENOMIC DNA]</scope>
    <source>
        <strain evidence="4 5">KBS708</strain>
    </source>
</reference>
<dbReference type="Proteomes" id="UP000019151">
    <property type="component" value="Chromosome"/>
</dbReference>
<feature type="repeat" description="ANK" evidence="3">
    <location>
        <begin position="151"/>
        <end position="183"/>
    </location>
</feature>
<keyword evidence="2 3" id="KW-0040">ANK repeat</keyword>
<dbReference type="PROSITE" id="PS50297">
    <property type="entry name" value="ANK_REP_REGION"/>
    <property type="match status" value="5"/>
</dbReference>
<dbReference type="InterPro" id="IPR036770">
    <property type="entry name" value="Ankyrin_rpt-contain_sf"/>
</dbReference>
<dbReference type="KEGG" id="gba:J421_1361"/>
<name>W0RHL8_9BACT</name>
<dbReference type="SUPFAM" id="SSF48403">
    <property type="entry name" value="Ankyrin repeat"/>
    <property type="match status" value="2"/>
</dbReference>
<feature type="repeat" description="ANK" evidence="3">
    <location>
        <begin position="57"/>
        <end position="83"/>
    </location>
</feature>
<feature type="repeat" description="ANK" evidence="3">
    <location>
        <begin position="263"/>
        <end position="295"/>
    </location>
</feature>
<feature type="repeat" description="ANK" evidence="3">
    <location>
        <begin position="499"/>
        <end position="531"/>
    </location>
</feature>
<accession>W0RHL8</accession>
<gene>
    <name evidence="4" type="ORF">J421_1361</name>
</gene>